<keyword evidence="4" id="KW-0645">Protease</keyword>
<evidence type="ECO:0000259" key="9">
    <source>
        <dbReference type="Pfam" id="PF07727"/>
    </source>
</evidence>
<dbReference type="InterPro" id="IPR002528">
    <property type="entry name" value="MATE_fam"/>
</dbReference>
<comment type="caution">
    <text evidence="7">Lacks conserved residue(s) required for the propagation of feature annotation.</text>
</comment>
<dbReference type="GO" id="GO:0015297">
    <property type="term" value="F:antiporter activity"/>
    <property type="evidence" value="ECO:0007669"/>
    <property type="project" value="InterPro"/>
</dbReference>
<dbReference type="CDD" id="cd13132">
    <property type="entry name" value="MATE_eukaryotic"/>
    <property type="match status" value="1"/>
</dbReference>
<evidence type="ECO:0000256" key="1">
    <source>
        <dbReference type="ARBA" id="ARBA00004141"/>
    </source>
</evidence>
<proteinExistence type="inferred from homology"/>
<keyword evidence="3 7" id="KW-0812">Transmembrane</keyword>
<keyword evidence="6 7" id="KW-0472">Membrane</keyword>
<dbReference type="PANTHER" id="PTHR11206">
    <property type="entry name" value="MULTIDRUG RESISTANCE PROTEIN"/>
    <property type="match status" value="1"/>
</dbReference>
<name>A0A438JG40_VITVI</name>
<dbReference type="InterPro" id="IPR025724">
    <property type="entry name" value="GAG-pre-integrase_dom"/>
</dbReference>
<dbReference type="Pfam" id="PF22936">
    <property type="entry name" value="Pol_BBD"/>
    <property type="match status" value="1"/>
</dbReference>
<evidence type="ECO:0000256" key="5">
    <source>
        <dbReference type="ARBA" id="ARBA00022989"/>
    </source>
</evidence>
<feature type="transmembrane region" description="Helical" evidence="7">
    <location>
        <begin position="1248"/>
        <end position="1269"/>
    </location>
</feature>
<evidence type="ECO:0000259" key="11">
    <source>
        <dbReference type="Pfam" id="PF22936"/>
    </source>
</evidence>
<dbReference type="SUPFAM" id="SSF53098">
    <property type="entry name" value="Ribonuclease H-like"/>
    <property type="match status" value="1"/>
</dbReference>
<evidence type="ECO:0000256" key="4">
    <source>
        <dbReference type="ARBA" id="ARBA00022750"/>
    </source>
</evidence>
<dbReference type="Gene3D" id="3.30.420.10">
    <property type="entry name" value="Ribonuclease H-like superfamily/Ribonuclease H"/>
    <property type="match status" value="1"/>
</dbReference>
<accession>A0A438JG40</accession>
<dbReference type="InterPro" id="IPR012337">
    <property type="entry name" value="RNaseH-like_sf"/>
</dbReference>
<feature type="transmembrane region" description="Helical" evidence="7">
    <location>
        <begin position="1131"/>
        <end position="1153"/>
    </location>
</feature>
<feature type="transmembrane region" description="Helical" evidence="7">
    <location>
        <begin position="1194"/>
        <end position="1218"/>
    </location>
</feature>
<dbReference type="EMBL" id="QGNW01000043">
    <property type="protein sequence ID" value="RVX07924.1"/>
    <property type="molecule type" value="Genomic_DNA"/>
</dbReference>
<dbReference type="GO" id="GO:1990961">
    <property type="term" value="P:xenobiotic detoxification by transmembrane export across the plasma membrane"/>
    <property type="evidence" value="ECO:0007669"/>
    <property type="project" value="InterPro"/>
</dbReference>
<dbReference type="Pfam" id="PF13976">
    <property type="entry name" value="gag_pre-integrs"/>
    <property type="match status" value="1"/>
</dbReference>
<evidence type="ECO:0000256" key="7">
    <source>
        <dbReference type="RuleBase" id="RU004914"/>
    </source>
</evidence>
<dbReference type="GO" id="GO:0016020">
    <property type="term" value="C:membrane"/>
    <property type="evidence" value="ECO:0007669"/>
    <property type="project" value="UniProtKB-SubCell"/>
</dbReference>
<dbReference type="GO" id="GO:0004190">
    <property type="term" value="F:aspartic-type endopeptidase activity"/>
    <property type="evidence" value="ECO:0007669"/>
    <property type="project" value="UniProtKB-KW"/>
</dbReference>
<dbReference type="NCBIfam" id="TIGR00797">
    <property type="entry name" value="matE"/>
    <property type="match status" value="1"/>
</dbReference>
<dbReference type="GO" id="GO:0042910">
    <property type="term" value="F:xenobiotic transmembrane transporter activity"/>
    <property type="evidence" value="ECO:0007669"/>
    <property type="project" value="InterPro"/>
</dbReference>
<gene>
    <name evidence="12" type="primary">DTX40_2</name>
    <name evidence="12" type="ORF">CK203_014741</name>
</gene>
<reference evidence="12 13" key="1">
    <citation type="journal article" date="2018" name="PLoS Genet.">
        <title>Population sequencing reveals clonal diversity and ancestral inbreeding in the grapevine cultivar Chardonnay.</title>
        <authorList>
            <person name="Roach M.J."/>
            <person name="Johnson D.L."/>
            <person name="Bohlmann J."/>
            <person name="van Vuuren H.J."/>
            <person name="Jones S.J."/>
            <person name="Pretorius I.S."/>
            <person name="Schmidt S.A."/>
            <person name="Borneman A.R."/>
        </authorList>
    </citation>
    <scope>NUCLEOTIDE SEQUENCE [LARGE SCALE GENOMIC DNA]</scope>
    <source>
        <strain evidence="13">cv. Chardonnay</strain>
        <tissue evidence="12">Leaf</tissue>
    </source>
</reference>
<dbReference type="Pfam" id="PF07727">
    <property type="entry name" value="RVT_2"/>
    <property type="match status" value="1"/>
</dbReference>
<evidence type="ECO:0000256" key="2">
    <source>
        <dbReference type="ARBA" id="ARBA00010199"/>
    </source>
</evidence>
<dbReference type="InterPro" id="IPR054722">
    <property type="entry name" value="PolX-like_BBD"/>
</dbReference>
<feature type="region of interest" description="Disordered" evidence="8">
    <location>
        <begin position="508"/>
        <end position="533"/>
    </location>
</feature>
<organism evidence="12 13">
    <name type="scientific">Vitis vinifera</name>
    <name type="common">Grape</name>
    <dbReference type="NCBI Taxonomy" id="29760"/>
    <lineage>
        <taxon>Eukaryota</taxon>
        <taxon>Viridiplantae</taxon>
        <taxon>Streptophyta</taxon>
        <taxon>Embryophyta</taxon>
        <taxon>Tracheophyta</taxon>
        <taxon>Spermatophyta</taxon>
        <taxon>Magnoliopsida</taxon>
        <taxon>eudicotyledons</taxon>
        <taxon>Gunneridae</taxon>
        <taxon>Pentapetalae</taxon>
        <taxon>rosids</taxon>
        <taxon>Vitales</taxon>
        <taxon>Vitaceae</taxon>
        <taxon>Viteae</taxon>
        <taxon>Vitis</taxon>
    </lineage>
</organism>
<feature type="transmembrane region" description="Helical" evidence="7">
    <location>
        <begin position="1066"/>
        <end position="1086"/>
    </location>
</feature>
<evidence type="ECO:0000313" key="13">
    <source>
        <dbReference type="Proteomes" id="UP000288805"/>
    </source>
</evidence>
<feature type="domain" description="Reverse transcriptase Ty1/copia-type" evidence="9">
    <location>
        <begin position="585"/>
        <end position="825"/>
    </location>
</feature>
<sequence>MLWHYCTGAMTIPVKGASEEDAVFLSRMIEWDSHNHMILTWIRNTSIPSISNLLGSFDDAKSAWDMLTKKLRFIWDQIDLSDPTWACSKDAQQYASIRDEFRLYEFLMSLHKDFEPIRGQLLNRSPAPSLDTAVNELVREEARLATLQAQNKLNVLAITPSTPLIEQPQQLGDFSGSSNRRKQTNKKFCNYCKRPGHTIETCYRRNKSTTAVANTEPTSPTVSTSQSSGSTINLSSIELQEIIAQAVRMAGNASLSTALSVLPGKSQTWLFDSACCNHMTPHSSLFSNLDPAPHSLNIHIADGSTMHGNSLGFVSTSTLSVPGVFHDPRTRQELGTGPRVGRMFPVNNLHLPPVAPVSVAAAAAAVSSLPSLTLWHSRLGHAPSSQVQQLVSRGLLGSVSKDNFDCTSCTSQQNGRAERKLRHILDTVRALLLSAKIPAPFWGEASLHAVHAINRIPSVVIHNQTPLMSTTNLSLDIDSVVSLVMAKLKRDIFDASPRQVADEQINNELPHFEPGSPAPALPEDPPQDILPRHSTRVRSIPPHLLDYHCYTALTTLHEPQTYREASTDPLWQIAMKEELDALTKNHTWDLVTLPPGQSVVGCKWIYKIKTRSDGSVERYKARLVAKGFTQEYGIDYEETFAPVARISSVRALLAVAAARKWDLFQMDVKNAFLNGDLSEEVYMQPPPGLSIESNKVCHLRRALYGLKQAPRAWFAKFSSTIFRLGYTASPYDSALFLRRTDKGTILLLLYVDDMIITGDDLSGIQELKDFLSQQFEMKDLGHLNYFLGLEITHSTYGLYITQAKYASDLLSQAGLTDSKTVDTPLSLPHSYSSRHLLCCSSAQSSLVLRAFSDADWAGDPTDRRSTTSYCFLLGSSLISWRSKKQTFVARSNTEAECRALADTTFELLWLRWLLKDLGVSTSSATPLYCDNQSAIHIAHNDVFHERTKHIEIDCHFIRYHLVHGALKLFSVSSKDQLADIFTKSLPKRRTRNTFESSSELEKVLSDLQLPWLRRLLKATWIELKLLFRLAAPVILVYLINNAMSLSTRVFAGHLGAATLGKSSIQLAYGLMLGMGSAVETLCGQAYGADRYEMLGVYLQRATVVLTATGFPLTVIYVFAKPILLLLGESSAVASAAAVFVYGLIPQIFALAVNFPIQKFLQAQRIVAPSAIISAATLAVHLLLSWVAVYKLGMGLIGASLVLSLSWWIMVGAQFVYILMSDRCKYTWTGFSLQAFSGLWEFLKLSAASAVMLCLETWYFQILVLIAGLLKNPELALDSLSIWGCHQKLNSRPNLKGPFTFNPDII</sequence>
<feature type="domain" description="Retrovirus-related Pol polyprotein from transposon TNT 1-94-like beta-barrel" evidence="11">
    <location>
        <begin position="269"/>
        <end position="316"/>
    </location>
</feature>
<feature type="transmembrane region" description="Helical" evidence="7">
    <location>
        <begin position="1025"/>
        <end position="1046"/>
    </location>
</feature>
<dbReference type="Proteomes" id="UP000288805">
    <property type="component" value="Unassembled WGS sequence"/>
</dbReference>
<dbReference type="GO" id="GO:0003676">
    <property type="term" value="F:nucleic acid binding"/>
    <property type="evidence" value="ECO:0007669"/>
    <property type="project" value="InterPro"/>
</dbReference>
<comment type="caution">
    <text evidence="12">The sequence shown here is derived from an EMBL/GenBank/DDBJ whole genome shotgun (WGS) entry which is preliminary data.</text>
</comment>
<evidence type="ECO:0000256" key="3">
    <source>
        <dbReference type="ARBA" id="ARBA00022692"/>
    </source>
</evidence>
<dbReference type="InterPro" id="IPR043502">
    <property type="entry name" value="DNA/RNA_pol_sf"/>
</dbReference>
<comment type="subcellular location">
    <subcellularLocation>
        <location evidence="1">Membrane</location>
        <topology evidence="1">Multi-pass membrane protein</topology>
    </subcellularLocation>
</comment>
<comment type="similarity">
    <text evidence="2 7">Belongs to the multi antimicrobial extrusion (MATE) (TC 2.A.66.1) family.</text>
</comment>
<dbReference type="SUPFAM" id="SSF56672">
    <property type="entry name" value="DNA/RNA polymerases"/>
    <property type="match status" value="1"/>
</dbReference>
<keyword evidence="4" id="KW-0378">Hydrolase</keyword>
<evidence type="ECO:0000259" key="10">
    <source>
        <dbReference type="Pfam" id="PF13976"/>
    </source>
</evidence>
<evidence type="ECO:0000256" key="8">
    <source>
        <dbReference type="SAM" id="MobiDB-lite"/>
    </source>
</evidence>
<feature type="transmembrane region" description="Helical" evidence="7">
    <location>
        <begin position="1098"/>
        <end position="1119"/>
    </location>
</feature>
<evidence type="ECO:0000313" key="12">
    <source>
        <dbReference type="EMBL" id="RVX07924.1"/>
    </source>
</evidence>
<protein>
    <recommendedName>
        <fullName evidence="7">Protein DETOXIFICATION</fullName>
    </recommendedName>
    <alternativeName>
        <fullName evidence="7">Multidrug and toxic compound extrusion protein</fullName>
    </alternativeName>
</protein>
<dbReference type="CDD" id="cd09272">
    <property type="entry name" value="RNase_HI_RT_Ty1"/>
    <property type="match status" value="1"/>
</dbReference>
<dbReference type="Pfam" id="PF01554">
    <property type="entry name" value="MatE"/>
    <property type="match status" value="1"/>
</dbReference>
<keyword evidence="5 7" id="KW-1133">Transmembrane helix</keyword>
<feature type="transmembrane region" description="Helical" evidence="7">
    <location>
        <begin position="1165"/>
        <end position="1188"/>
    </location>
</feature>
<evidence type="ECO:0000256" key="6">
    <source>
        <dbReference type="ARBA" id="ARBA00023136"/>
    </source>
</evidence>
<keyword evidence="4" id="KW-0064">Aspartyl protease</keyword>
<dbReference type="InterPro" id="IPR036397">
    <property type="entry name" value="RNaseH_sf"/>
</dbReference>
<dbReference type="InterPro" id="IPR045069">
    <property type="entry name" value="MATE_euk"/>
</dbReference>
<feature type="domain" description="GAG-pre-integrase" evidence="10">
    <location>
        <begin position="360"/>
        <end position="409"/>
    </location>
</feature>
<dbReference type="InterPro" id="IPR013103">
    <property type="entry name" value="RVT_2"/>
</dbReference>